<dbReference type="STRING" id="273116.gene:9381195"/>
<dbReference type="Proteomes" id="UP000001017">
    <property type="component" value="Chromosome"/>
</dbReference>
<gene>
    <name evidence="3" type="ORF">TVG0404408</name>
</gene>
<dbReference type="OrthoDB" id="55978at2157"/>
<dbReference type="SUPFAM" id="SSF116858">
    <property type="entry name" value="Hypothetical membrane protein Ta0354, soluble domain"/>
    <property type="match status" value="1"/>
</dbReference>
<dbReference type="InterPro" id="IPR024504">
    <property type="entry name" value="Unchr_Ta0354_soluble_domain"/>
</dbReference>
<name>Q97BN8_THEVO</name>
<dbReference type="InterPro" id="IPR036171">
    <property type="entry name" value="Ta0354_soluble_sf"/>
</dbReference>
<dbReference type="KEGG" id="tvo:TVG0404408"/>
<evidence type="ECO:0000256" key="1">
    <source>
        <dbReference type="SAM" id="Phobius"/>
    </source>
</evidence>
<organism evidence="3 4">
    <name type="scientific">Thermoplasma volcanium (strain ATCC 51530 / DSM 4299 / JCM 9571 / NBRC 15438 / GSS1)</name>
    <dbReference type="NCBI Taxonomy" id="273116"/>
    <lineage>
        <taxon>Archaea</taxon>
        <taxon>Methanobacteriati</taxon>
        <taxon>Thermoplasmatota</taxon>
        <taxon>Thermoplasmata</taxon>
        <taxon>Thermoplasmatales</taxon>
        <taxon>Thermoplasmataceae</taxon>
        <taxon>Thermoplasma</taxon>
    </lineage>
</organism>
<dbReference type="EMBL" id="BA000011">
    <property type="protein sequence ID" value="BAB59559.1"/>
    <property type="molecule type" value="Genomic_DNA"/>
</dbReference>
<dbReference type="eggNOG" id="arCOG05351">
    <property type="taxonomic scope" value="Archaea"/>
</dbReference>
<dbReference type="PaxDb" id="273116-14324632"/>
<evidence type="ECO:0000259" key="2">
    <source>
        <dbReference type="Pfam" id="PF11433"/>
    </source>
</evidence>
<dbReference type="HOGENOM" id="CLU_165227_0_0_2"/>
<keyword evidence="4" id="KW-1185">Reference proteome</keyword>
<dbReference type="Pfam" id="PF11433">
    <property type="entry name" value="DUF3198"/>
    <property type="match status" value="1"/>
</dbReference>
<reference evidence="3 4" key="2">
    <citation type="journal article" date="2000" name="Proc. Natl. Acad. Sci. U.S.A.">
        <title>Archaeal adaptation to higher temperatures revealed by genomic sequence of Thermoplasma volcanium.</title>
        <authorList>
            <person name="Kawashima T."/>
            <person name="Amano N."/>
            <person name="Koike H."/>
            <person name="Makino S."/>
            <person name="Higuchi S."/>
            <person name="Kawashima-Ohya Y."/>
            <person name="Watanabe K."/>
            <person name="Yamazaki M."/>
            <person name="Kanehori K."/>
            <person name="Kawamoto T."/>
            <person name="Nunoshiba T."/>
            <person name="Yamamoto Y."/>
            <person name="Aramaki H."/>
            <person name="Makino K."/>
            <person name="Suzuki M."/>
        </authorList>
    </citation>
    <scope>NUCLEOTIDE SEQUENCE [LARGE SCALE GENOMIC DNA]</scope>
    <source>
        <strain evidence="4">ATCC 51530 / DSM 4299 / JCM 9571 / NBRC 15438 / GSS1</strain>
    </source>
</reference>
<dbReference type="Gene3D" id="1.20.58.290">
    <property type="entry name" value="Hypothetical membrane protein ta0354_69_121"/>
    <property type="match status" value="1"/>
</dbReference>
<dbReference type="RefSeq" id="WP_010916674.1">
    <property type="nucleotide sequence ID" value="NC_002689.2"/>
</dbReference>
<feature type="transmembrane region" description="Helical" evidence="1">
    <location>
        <begin position="48"/>
        <end position="68"/>
    </location>
</feature>
<keyword evidence="1" id="KW-1133">Transmembrane helix</keyword>
<feature type="transmembrane region" description="Helical" evidence="1">
    <location>
        <begin position="12"/>
        <end position="33"/>
    </location>
</feature>
<feature type="domain" description="Uncharacterised membrane protein Ta0354 soluble" evidence="2">
    <location>
        <begin position="72"/>
        <end position="121"/>
    </location>
</feature>
<accession>Q97BN8</accession>
<reference evidence="3 4" key="1">
    <citation type="journal article" date="1999" name="Proc. Jpn. Acad.">
        <title>Determination of the complete genomic DNA sequence of Thermoplasma volvanium GSS1.</title>
        <authorList>
            <person name="Kawashima T."/>
            <person name="Yamamoto Y."/>
            <person name="Aramaki H."/>
            <person name="Nunoshiba T."/>
            <person name="Kawamoto T."/>
            <person name="Watanabe K."/>
            <person name="Yamazaki M."/>
            <person name="Kanehori K."/>
            <person name="Amano N."/>
            <person name="Ohya Y."/>
            <person name="Makino K."/>
            <person name="Suzuki M."/>
        </authorList>
    </citation>
    <scope>NUCLEOTIDE SEQUENCE [LARGE SCALE GENOMIC DNA]</scope>
    <source>
        <strain evidence="4">ATCC 51530 / DSM 4299 / JCM 9571 / NBRC 15438 / GSS1</strain>
    </source>
</reference>
<keyword evidence="1" id="KW-0472">Membrane</keyword>
<proteinExistence type="predicted"/>
<protein>
    <submittedName>
        <fullName evidence="3">TVG0404408 protein</fullName>
    </submittedName>
</protein>
<dbReference type="AlphaFoldDB" id="Q97BN8"/>
<keyword evidence="1" id="KW-0812">Transmembrane</keyword>
<evidence type="ECO:0000313" key="3">
    <source>
        <dbReference type="EMBL" id="BAB59559.1"/>
    </source>
</evidence>
<dbReference type="GeneID" id="1440932"/>
<sequence length="121" mass="14085">MEKSIRDFQFIIYAALFVISMAVLVIVSNQLIFHNSFLNDAQFNVGDWVYWIFAVSFIAAIMFGYSMWANLRDTSRFESLINSSSKSVFVRNLDELERLAKKLGKGYLIQLENAKEKWKVK</sequence>
<evidence type="ECO:0000313" key="4">
    <source>
        <dbReference type="Proteomes" id="UP000001017"/>
    </source>
</evidence>